<comment type="caution">
    <text evidence="4">The sequence shown here is derived from an EMBL/GenBank/DDBJ whole genome shotgun (WGS) entry which is preliminary data.</text>
</comment>
<dbReference type="InterPro" id="IPR038718">
    <property type="entry name" value="SNF2-like_sf"/>
</dbReference>
<dbReference type="Pfam" id="PF00176">
    <property type="entry name" value="SNF2-rel_dom"/>
    <property type="match status" value="1"/>
</dbReference>
<dbReference type="SMART" id="SM00490">
    <property type="entry name" value="HELICc"/>
    <property type="match status" value="1"/>
</dbReference>
<dbReference type="Pfam" id="PF00271">
    <property type="entry name" value="Helicase_C"/>
    <property type="match status" value="1"/>
</dbReference>
<evidence type="ECO:0000313" key="5">
    <source>
        <dbReference type="Proteomes" id="UP001595616"/>
    </source>
</evidence>
<dbReference type="InterPro" id="IPR000330">
    <property type="entry name" value="SNF2_N"/>
</dbReference>
<name>A0ABV7YY09_9BACT</name>
<dbReference type="InterPro" id="IPR014001">
    <property type="entry name" value="Helicase_ATP-bd"/>
</dbReference>
<dbReference type="InterPro" id="IPR001650">
    <property type="entry name" value="Helicase_C-like"/>
</dbReference>
<evidence type="ECO:0000313" key="4">
    <source>
        <dbReference type="EMBL" id="MFC3811212.1"/>
    </source>
</evidence>
<keyword evidence="4" id="KW-0067">ATP-binding</keyword>
<sequence length="979" mass="114101">MFVSPAEPFKIIYSLFEHEYLGYLLESYVVQLNAKGEITYQTQNVSSKNIKEFASGLDQLDFDLVKLMDNIQQDVILKKFNTRKITPQEFFTRVFDSEKGDKLLKETIESYLDNHRKEIFSKIRTKSFFIMSNDGIPTWKEIQIMQEPAKAYFHFERQEEQTIYYPIIKCGPDKVKFQFKNATIINDLPAAMLLEDKMYLFDKYADGKKIKPFLNKPNIIIPKKIEDTYYHKFIVPLVANFNVFAKGFEIINEEHEGSPQLIITEIENQLLQQEELFGSQKKIQIDKAEETKMYVDLSFKYGSFEFRFDNFSNPSYVNLEKSEDSWVFHKVKKDLDREKEVLLAVKKLGLNLKNGRLTLPKDEVLDWLHANRNSLEQAGLEVVQNLKNKVRYFLGNSKLELKIEEKNDWFDIYTLVEFGDYSIPFVKLRKYILNNIREFELPNGQMAVIPKEWFVRYSELFSNLEMDDNENPTLHKQHIGMVNDLEVQGLAVTMMSRKLQTLKNFEEIAEVELPKHFKGELRPYQKAGYDWLHFLRDFKFGGCLADDMGLGKTVTTLAFLQKIKEEKPDAPSLLVMPTSLIYNWQKEAQRFTPLMRVLIHFGGNRAKSTEFFGAYDLIICSYGVLRLDIDFIKNFRFNYAILDESQAIKNSTSIIFKSVMKLNTQNRLILTGTPLENSTTDLWSQMSFVNPGLLGSASYFKNQFQNQIEKQKDEAVLHKLFAKIKPFMLRRHKSQVAKDLPEKIEAVQYCQMTDEQERIYEETKSYVRNQLLNEVGKEGIKKSNIMVLQGLNKLRQLANNPLMIDENYEGGSGKDEDVFYKLQDVAEEGYKTLVFSQYVKHLTLIRKKLDDAKIPYYYLDGATKNRQDLVDKFQTNPDVKVFLISLKAGGVGLNLTAAEYVFILDPWWNPAIEAQAIDRAHRIGQTNTVFSYKFITKNTIEEKILDLQNTKKQLFNDLITNEEGFMKSLNSDDILSLLD</sequence>
<keyword evidence="5" id="KW-1185">Reference proteome</keyword>
<evidence type="ECO:0000256" key="1">
    <source>
        <dbReference type="ARBA" id="ARBA00022801"/>
    </source>
</evidence>
<dbReference type="PROSITE" id="PS51192">
    <property type="entry name" value="HELICASE_ATP_BIND_1"/>
    <property type="match status" value="1"/>
</dbReference>
<feature type="domain" description="Helicase ATP-binding" evidence="2">
    <location>
        <begin position="533"/>
        <end position="692"/>
    </location>
</feature>
<dbReference type="Proteomes" id="UP001595616">
    <property type="component" value="Unassembled WGS sequence"/>
</dbReference>
<dbReference type="PROSITE" id="PS51194">
    <property type="entry name" value="HELICASE_CTER"/>
    <property type="match status" value="1"/>
</dbReference>
<evidence type="ECO:0000259" key="2">
    <source>
        <dbReference type="PROSITE" id="PS51192"/>
    </source>
</evidence>
<feature type="domain" description="Helicase C-terminal" evidence="3">
    <location>
        <begin position="814"/>
        <end position="963"/>
    </location>
</feature>
<dbReference type="Gene3D" id="3.40.50.10810">
    <property type="entry name" value="Tandem AAA-ATPase domain"/>
    <property type="match status" value="1"/>
</dbReference>
<organism evidence="4 5">
    <name type="scientific">Lacihabitans lacunae</name>
    <dbReference type="NCBI Taxonomy" id="1028214"/>
    <lineage>
        <taxon>Bacteria</taxon>
        <taxon>Pseudomonadati</taxon>
        <taxon>Bacteroidota</taxon>
        <taxon>Cytophagia</taxon>
        <taxon>Cytophagales</taxon>
        <taxon>Leadbetterellaceae</taxon>
        <taxon>Lacihabitans</taxon>
    </lineage>
</organism>
<dbReference type="EC" id="3.6.4.-" evidence="4"/>
<protein>
    <submittedName>
        <fullName evidence="4">DEAD/DEAH box helicase</fullName>
        <ecNumber evidence="4">3.6.4.-</ecNumber>
    </submittedName>
</protein>
<evidence type="ECO:0000259" key="3">
    <source>
        <dbReference type="PROSITE" id="PS51194"/>
    </source>
</evidence>
<keyword evidence="4" id="KW-0547">Nucleotide-binding</keyword>
<dbReference type="GO" id="GO:0016787">
    <property type="term" value="F:hydrolase activity"/>
    <property type="evidence" value="ECO:0007669"/>
    <property type="project" value="UniProtKB-KW"/>
</dbReference>
<dbReference type="PANTHER" id="PTHR10799">
    <property type="entry name" value="SNF2/RAD54 HELICASE FAMILY"/>
    <property type="match status" value="1"/>
</dbReference>
<dbReference type="RefSeq" id="WP_379838024.1">
    <property type="nucleotide sequence ID" value="NZ_JBHRYQ010000001.1"/>
</dbReference>
<keyword evidence="1 4" id="KW-0378">Hydrolase</keyword>
<dbReference type="SMART" id="SM00487">
    <property type="entry name" value="DEXDc"/>
    <property type="match status" value="1"/>
</dbReference>
<accession>A0ABV7YY09</accession>
<reference evidence="5" key="1">
    <citation type="journal article" date="2019" name="Int. J. Syst. Evol. Microbiol.">
        <title>The Global Catalogue of Microorganisms (GCM) 10K type strain sequencing project: providing services to taxonomists for standard genome sequencing and annotation.</title>
        <authorList>
            <consortium name="The Broad Institute Genomics Platform"/>
            <consortium name="The Broad Institute Genome Sequencing Center for Infectious Disease"/>
            <person name="Wu L."/>
            <person name="Ma J."/>
        </authorList>
    </citation>
    <scope>NUCLEOTIDE SEQUENCE [LARGE SCALE GENOMIC DNA]</scope>
    <source>
        <strain evidence="5">CECT 7956</strain>
    </source>
</reference>
<dbReference type="CDD" id="cd18012">
    <property type="entry name" value="DEXQc_arch_SWI2_SNF2"/>
    <property type="match status" value="1"/>
</dbReference>
<dbReference type="InterPro" id="IPR049730">
    <property type="entry name" value="SNF2/RAD54-like_C"/>
</dbReference>
<keyword evidence="4" id="KW-0347">Helicase</keyword>
<dbReference type="CDD" id="cd18793">
    <property type="entry name" value="SF2_C_SNF"/>
    <property type="match status" value="1"/>
</dbReference>
<dbReference type="Gene3D" id="3.40.50.300">
    <property type="entry name" value="P-loop containing nucleotide triphosphate hydrolases"/>
    <property type="match status" value="1"/>
</dbReference>
<dbReference type="GO" id="GO:0004386">
    <property type="term" value="F:helicase activity"/>
    <property type="evidence" value="ECO:0007669"/>
    <property type="project" value="UniProtKB-KW"/>
</dbReference>
<dbReference type="InterPro" id="IPR027417">
    <property type="entry name" value="P-loop_NTPase"/>
</dbReference>
<dbReference type="SUPFAM" id="SSF52540">
    <property type="entry name" value="P-loop containing nucleoside triphosphate hydrolases"/>
    <property type="match status" value="2"/>
</dbReference>
<gene>
    <name evidence="4" type="ORF">ACFOOI_11145</name>
</gene>
<dbReference type="EMBL" id="JBHRYQ010000001">
    <property type="protein sequence ID" value="MFC3811212.1"/>
    <property type="molecule type" value="Genomic_DNA"/>
</dbReference>
<proteinExistence type="predicted"/>